<evidence type="ECO:0000256" key="2">
    <source>
        <dbReference type="ARBA" id="ARBA00006472"/>
    </source>
</evidence>
<evidence type="ECO:0000256" key="1">
    <source>
        <dbReference type="ARBA" id="ARBA00001554"/>
    </source>
</evidence>
<dbReference type="GO" id="GO:0006729">
    <property type="term" value="P:tetrahydrobiopterin biosynthetic process"/>
    <property type="evidence" value="ECO:0007669"/>
    <property type="project" value="InterPro"/>
</dbReference>
<dbReference type="OrthoDB" id="9794987at2"/>
<dbReference type="AlphaFoldDB" id="A0A3E0DMH8"/>
<dbReference type="SUPFAM" id="SSF55248">
    <property type="entry name" value="PCD-like"/>
    <property type="match status" value="1"/>
</dbReference>
<protein>
    <recommendedName>
        <fullName evidence="3">4a-hydroxytetrahydrobiopterin dehydratase</fullName>
        <ecNumber evidence="3">4.2.1.96</ecNumber>
    </recommendedName>
</protein>
<evidence type="ECO:0000256" key="3">
    <source>
        <dbReference type="ARBA" id="ARBA00013252"/>
    </source>
</evidence>
<dbReference type="RefSeq" id="WP_086541712.1">
    <property type="nucleotide sequence ID" value="NZ_MSSW01000031.1"/>
</dbReference>
<dbReference type="GO" id="GO:0008124">
    <property type="term" value="F:4-alpha-hydroxytetrahydrobiopterin dehydratase activity"/>
    <property type="evidence" value="ECO:0007669"/>
    <property type="project" value="UniProtKB-EC"/>
</dbReference>
<dbReference type="InterPro" id="IPR036428">
    <property type="entry name" value="PCD_sf"/>
</dbReference>
<keyword evidence="4" id="KW-0456">Lyase</keyword>
<organism evidence="5 6">
    <name type="scientific">Algoriphagus antarcticus</name>
    <dbReference type="NCBI Taxonomy" id="238540"/>
    <lineage>
        <taxon>Bacteria</taxon>
        <taxon>Pseudomonadati</taxon>
        <taxon>Bacteroidota</taxon>
        <taxon>Cytophagia</taxon>
        <taxon>Cytophagales</taxon>
        <taxon>Cyclobacteriaceae</taxon>
        <taxon>Algoriphagus</taxon>
    </lineage>
</organism>
<dbReference type="PANTHER" id="PTHR12599">
    <property type="entry name" value="PTERIN-4-ALPHA-CARBINOLAMINE DEHYDRATASE"/>
    <property type="match status" value="1"/>
</dbReference>
<name>A0A3E0DMH8_9BACT</name>
<dbReference type="PANTHER" id="PTHR12599:SF0">
    <property type="entry name" value="PTERIN-4-ALPHA-CARBINOLAMINE DEHYDRATASE"/>
    <property type="match status" value="1"/>
</dbReference>
<dbReference type="EC" id="4.2.1.96" evidence="3"/>
<dbReference type="Proteomes" id="UP000256405">
    <property type="component" value="Unassembled WGS sequence"/>
</dbReference>
<evidence type="ECO:0000313" key="6">
    <source>
        <dbReference type="Proteomes" id="UP000256405"/>
    </source>
</evidence>
<comment type="similarity">
    <text evidence="2">Belongs to the pterin-4-alpha-carbinolamine dehydratase family.</text>
</comment>
<proteinExistence type="inferred from homology"/>
<accession>A0A3E0DMH8</accession>
<dbReference type="Pfam" id="PF01329">
    <property type="entry name" value="Pterin_4a"/>
    <property type="match status" value="1"/>
</dbReference>
<gene>
    <name evidence="5" type="ORF">C8N25_11639</name>
</gene>
<dbReference type="EMBL" id="QUNF01000016">
    <property type="protein sequence ID" value="REG83984.1"/>
    <property type="molecule type" value="Genomic_DNA"/>
</dbReference>
<comment type="caution">
    <text evidence="5">The sequence shown here is derived from an EMBL/GenBank/DDBJ whole genome shotgun (WGS) entry which is preliminary data.</text>
</comment>
<keyword evidence="6" id="KW-1185">Reference proteome</keyword>
<evidence type="ECO:0000256" key="4">
    <source>
        <dbReference type="ARBA" id="ARBA00023239"/>
    </source>
</evidence>
<sequence length="77" mass="8997">MWTEENNKLKQTFKFKNFQEAFAFMTRVAFLAEAAQHHPNWSNVYNTVEIELTTHDSGNKVTKKDHDLAKAIDELRA</sequence>
<comment type="catalytic activity">
    <reaction evidence="1">
        <text>(4aS,6R)-4a-hydroxy-L-erythro-5,6,7,8-tetrahydrobiopterin = (6R)-L-erythro-6,7-dihydrobiopterin + H2O</text>
        <dbReference type="Rhea" id="RHEA:11920"/>
        <dbReference type="ChEBI" id="CHEBI:15377"/>
        <dbReference type="ChEBI" id="CHEBI:15642"/>
        <dbReference type="ChEBI" id="CHEBI:43120"/>
        <dbReference type="EC" id="4.2.1.96"/>
    </reaction>
</comment>
<reference evidence="5 6" key="1">
    <citation type="submission" date="2018-08" db="EMBL/GenBank/DDBJ databases">
        <title>Genomic Encyclopedia of Archaeal and Bacterial Type Strains, Phase II (KMG-II): from individual species to whole genera.</title>
        <authorList>
            <person name="Goeker M."/>
        </authorList>
    </citation>
    <scope>NUCLEOTIDE SEQUENCE [LARGE SCALE GENOMIC DNA]</scope>
    <source>
        <strain evidence="5 6">DSM 15986</strain>
    </source>
</reference>
<dbReference type="Gene3D" id="3.30.1360.20">
    <property type="entry name" value="Transcriptional coactivator/pterin dehydratase"/>
    <property type="match status" value="1"/>
</dbReference>
<dbReference type="InterPro" id="IPR001533">
    <property type="entry name" value="Pterin_deHydtase"/>
</dbReference>
<evidence type="ECO:0000313" key="5">
    <source>
        <dbReference type="EMBL" id="REG83984.1"/>
    </source>
</evidence>